<name>A0A4Y2PWM8_ARAVE</name>
<feature type="non-terminal residue" evidence="1">
    <location>
        <position position="45"/>
    </location>
</feature>
<dbReference type="EMBL" id="BGPR01217066">
    <property type="protein sequence ID" value="GBN54516.1"/>
    <property type="molecule type" value="Genomic_DNA"/>
</dbReference>
<proteinExistence type="predicted"/>
<keyword evidence="2" id="KW-1185">Reference proteome</keyword>
<evidence type="ECO:0000313" key="2">
    <source>
        <dbReference type="Proteomes" id="UP000499080"/>
    </source>
</evidence>
<evidence type="ECO:0000313" key="1">
    <source>
        <dbReference type="EMBL" id="GBN54516.1"/>
    </source>
</evidence>
<dbReference type="AlphaFoldDB" id="A0A4Y2PWM8"/>
<sequence>MRHSFSRKAPGGDEGCTVLTFKGHGTVALRSRKKIVLHQPNLDTP</sequence>
<comment type="caution">
    <text evidence="1">The sequence shown here is derived from an EMBL/GenBank/DDBJ whole genome shotgun (WGS) entry which is preliminary data.</text>
</comment>
<reference evidence="1 2" key="1">
    <citation type="journal article" date="2019" name="Sci. Rep.">
        <title>Orb-weaving spider Araneus ventricosus genome elucidates the spidroin gene catalogue.</title>
        <authorList>
            <person name="Kono N."/>
            <person name="Nakamura H."/>
            <person name="Ohtoshi R."/>
            <person name="Moran D.A.P."/>
            <person name="Shinohara A."/>
            <person name="Yoshida Y."/>
            <person name="Fujiwara M."/>
            <person name="Mori M."/>
            <person name="Tomita M."/>
            <person name="Arakawa K."/>
        </authorList>
    </citation>
    <scope>NUCLEOTIDE SEQUENCE [LARGE SCALE GENOMIC DNA]</scope>
</reference>
<accession>A0A4Y2PWM8</accession>
<protein>
    <submittedName>
        <fullName evidence="1">Uncharacterized protein</fullName>
    </submittedName>
</protein>
<organism evidence="1 2">
    <name type="scientific">Araneus ventricosus</name>
    <name type="common">Orbweaver spider</name>
    <name type="synonym">Epeira ventricosa</name>
    <dbReference type="NCBI Taxonomy" id="182803"/>
    <lineage>
        <taxon>Eukaryota</taxon>
        <taxon>Metazoa</taxon>
        <taxon>Ecdysozoa</taxon>
        <taxon>Arthropoda</taxon>
        <taxon>Chelicerata</taxon>
        <taxon>Arachnida</taxon>
        <taxon>Araneae</taxon>
        <taxon>Araneomorphae</taxon>
        <taxon>Entelegynae</taxon>
        <taxon>Araneoidea</taxon>
        <taxon>Araneidae</taxon>
        <taxon>Araneus</taxon>
    </lineage>
</organism>
<dbReference type="Proteomes" id="UP000499080">
    <property type="component" value="Unassembled WGS sequence"/>
</dbReference>
<gene>
    <name evidence="1" type="ORF">AVEN_171229_1</name>
</gene>